<feature type="compositionally biased region" description="Low complexity" evidence="1">
    <location>
        <begin position="107"/>
        <end position="116"/>
    </location>
</feature>
<dbReference type="PANTHER" id="PTHR46370:SF1">
    <property type="entry name" value="GPALPP MOTIFS-CONTAINING PROTEIN 1"/>
    <property type="match status" value="1"/>
</dbReference>
<sequence length="338" mass="37130">MSGGGIGPSMPPGWKDNGNEMNEMLDEDELDYDEEELVAPQKSPSPVLLGPALPPGMRIGAQDSDREDDDDEDEPNLPGARVIGPTLPPDLIPSLSRDADDDEESNEGGSSSRSYGPSLPPDLISSTSAQNDEIPSSSLAQCDEDEEDFTIGPLPPGQDADDASYEERLFMFQARNAIKNAGSKREEWMTQLPKKLTSYGLGARTFQKSSNHVTSKERSEWTESPADKIRKQALGEPTDDVPEPEDLERMRNAARDQELEARATELNKTRTDALIDMHQRKRKQDSEVDSGSAKERKPFDRETDLHLSGSGGRSVKELKEKASGLSSRFGHSSAQKFL</sequence>
<evidence type="ECO:0000313" key="3">
    <source>
        <dbReference type="Proteomes" id="UP000887566"/>
    </source>
</evidence>
<keyword evidence="3" id="KW-1185">Reference proteome</keyword>
<feature type="region of interest" description="Disordered" evidence="1">
    <location>
        <begin position="1"/>
        <end position="166"/>
    </location>
</feature>
<feature type="compositionally biased region" description="Polar residues" evidence="1">
    <location>
        <begin position="324"/>
        <end position="338"/>
    </location>
</feature>
<protein>
    <submittedName>
        <fullName evidence="4">DUF3752 domain-containing protein</fullName>
    </submittedName>
</protein>
<reference evidence="4" key="1">
    <citation type="submission" date="2022-11" db="UniProtKB">
        <authorList>
            <consortium name="WormBaseParasite"/>
        </authorList>
    </citation>
    <scope>IDENTIFICATION</scope>
</reference>
<feature type="compositionally biased region" description="Acidic residues" evidence="1">
    <location>
        <begin position="65"/>
        <end position="75"/>
    </location>
</feature>
<feature type="domain" description="DUF3752" evidence="2">
    <location>
        <begin position="201"/>
        <end position="330"/>
    </location>
</feature>
<evidence type="ECO:0000256" key="1">
    <source>
        <dbReference type="SAM" id="MobiDB-lite"/>
    </source>
</evidence>
<dbReference type="Proteomes" id="UP000887566">
    <property type="component" value="Unplaced"/>
</dbReference>
<organism evidence="3 4">
    <name type="scientific">Plectus sambesii</name>
    <dbReference type="NCBI Taxonomy" id="2011161"/>
    <lineage>
        <taxon>Eukaryota</taxon>
        <taxon>Metazoa</taxon>
        <taxon>Ecdysozoa</taxon>
        <taxon>Nematoda</taxon>
        <taxon>Chromadorea</taxon>
        <taxon>Plectida</taxon>
        <taxon>Plectina</taxon>
        <taxon>Plectoidea</taxon>
        <taxon>Plectidae</taxon>
        <taxon>Plectus</taxon>
    </lineage>
</organism>
<evidence type="ECO:0000259" key="2">
    <source>
        <dbReference type="Pfam" id="PF12572"/>
    </source>
</evidence>
<feature type="compositionally biased region" description="Polar residues" evidence="1">
    <location>
        <begin position="124"/>
        <end position="140"/>
    </location>
</feature>
<feature type="compositionally biased region" description="Basic and acidic residues" evidence="1">
    <location>
        <begin position="292"/>
        <end position="305"/>
    </location>
</feature>
<accession>A0A914VSH6</accession>
<dbReference type="AlphaFoldDB" id="A0A914VSH6"/>
<feature type="compositionally biased region" description="Acidic residues" evidence="1">
    <location>
        <begin position="237"/>
        <end position="246"/>
    </location>
</feature>
<feature type="compositionally biased region" description="Basic and acidic residues" evidence="1">
    <location>
        <begin position="247"/>
        <end position="278"/>
    </location>
</feature>
<dbReference type="WBParaSite" id="PSAMB.scaffold2460size23084.g17945.t1">
    <property type="protein sequence ID" value="PSAMB.scaffold2460size23084.g17945.t1"/>
    <property type="gene ID" value="PSAMB.scaffold2460size23084.g17945"/>
</dbReference>
<dbReference type="Pfam" id="PF12572">
    <property type="entry name" value="DUF3752"/>
    <property type="match status" value="1"/>
</dbReference>
<feature type="compositionally biased region" description="Basic and acidic residues" evidence="1">
    <location>
        <begin position="214"/>
        <end position="230"/>
    </location>
</feature>
<evidence type="ECO:0000313" key="4">
    <source>
        <dbReference type="WBParaSite" id="PSAMB.scaffold2460size23084.g17945.t1"/>
    </source>
</evidence>
<dbReference type="InterPro" id="IPR022226">
    <property type="entry name" value="DUF3752"/>
</dbReference>
<dbReference type="InterPro" id="IPR046331">
    <property type="entry name" value="GPAM1-like"/>
</dbReference>
<feature type="compositionally biased region" description="Acidic residues" evidence="1">
    <location>
        <begin position="23"/>
        <end position="37"/>
    </location>
</feature>
<name>A0A914VSH6_9BILA</name>
<feature type="region of interest" description="Disordered" evidence="1">
    <location>
        <begin position="207"/>
        <end position="338"/>
    </location>
</feature>
<proteinExistence type="predicted"/>
<dbReference type="PANTHER" id="PTHR46370">
    <property type="entry name" value="GPALPP MOTIFS-CONTAINING PROTEIN 1"/>
    <property type="match status" value="1"/>
</dbReference>